<dbReference type="InterPro" id="IPR036396">
    <property type="entry name" value="Cyt_P450_sf"/>
</dbReference>
<keyword evidence="6" id="KW-0560">Oxidoreductase</keyword>
<dbReference type="PANTHER" id="PTHR47943">
    <property type="entry name" value="CYTOCHROME P450 93A3-LIKE"/>
    <property type="match status" value="1"/>
</dbReference>
<dbReference type="GO" id="GO:0046872">
    <property type="term" value="F:metal ion binding"/>
    <property type="evidence" value="ECO:0007669"/>
    <property type="project" value="UniProtKB-KW"/>
</dbReference>
<name>A0ABD3J5D3_EUCGL</name>
<dbReference type="PANTHER" id="PTHR47943:SF2">
    <property type="entry name" value="CYTOCHROME P450"/>
    <property type="match status" value="1"/>
</dbReference>
<dbReference type="Proteomes" id="UP001634007">
    <property type="component" value="Unassembled WGS sequence"/>
</dbReference>
<evidence type="ECO:0008006" key="12">
    <source>
        <dbReference type="Google" id="ProtNLM"/>
    </source>
</evidence>
<dbReference type="SUPFAM" id="SSF48264">
    <property type="entry name" value="Cytochrome P450"/>
    <property type="match status" value="1"/>
</dbReference>
<organism evidence="10 11">
    <name type="scientific">Eucalyptus globulus</name>
    <name type="common">Tasmanian blue gum</name>
    <dbReference type="NCBI Taxonomy" id="34317"/>
    <lineage>
        <taxon>Eukaryota</taxon>
        <taxon>Viridiplantae</taxon>
        <taxon>Streptophyta</taxon>
        <taxon>Embryophyta</taxon>
        <taxon>Tracheophyta</taxon>
        <taxon>Spermatophyta</taxon>
        <taxon>Magnoliopsida</taxon>
        <taxon>eudicotyledons</taxon>
        <taxon>Gunneridae</taxon>
        <taxon>Pentapetalae</taxon>
        <taxon>rosids</taxon>
        <taxon>malvids</taxon>
        <taxon>Myrtales</taxon>
        <taxon>Myrtaceae</taxon>
        <taxon>Myrtoideae</taxon>
        <taxon>Eucalypteae</taxon>
        <taxon>Eucalyptus</taxon>
    </lineage>
</organism>
<keyword evidence="7" id="KW-0408">Iron</keyword>
<evidence type="ECO:0000256" key="1">
    <source>
        <dbReference type="ARBA" id="ARBA00001971"/>
    </source>
</evidence>
<evidence type="ECO:0000256" key="6">
    <source>
        <dbReference type="ARBA" id="ARBA00023002"/>
    </source>
</evidence>
<sequence length="103" mass="11981">RPPHEASKHASYEQRSLAFAPYSLYWRNIRKMCTLELLSNAKINYFYASHDRMATDLSVKISSLSANMSCRMVFGKKYIDKEFDERGVKAVIQEAIVLNLIFR</sequence>
<comment type="similarity">
    <text evidence="3">Belongs to the cytochrome P450 family.</text>
</comment>
<dbReference type="Gene3D" id="1.10.630.10">
    <property type="entry name" value="Cytochrome P450"/>
    <property type="match status" value="1"/>
</dbReference>
<evidence type="ECO:0000313" key="10">
    <source>
        <dbReference type="EMBL" id="KAL3721614.1"/>
    </source>
</evidence>
<feature type="non-terminal residue" evidence="10">
    <location>
        <position position="103"/>
    </location>
</feature>
<proteinExistence type="inferred from homology"/>
<evidence type="ECO:0000256" key="5">
    <source>
        <dbReference type="ARBA" id="ARBA00022723"/>
    </source>
</evidence>
<keyword evidence="9" id="KW-0472">Membrane</keyword>
<evidence type="ECO:0000256" key="4">
    <source>
        <dbReference type="ARBA" id="ARBA00022617"/>
    </source>
</evidence>
<comment type="subcellular location">
    <subcellularLocation>
        <location evidence="2">Membrane</location>
    </subcellularLocation>
</comment>
<feature type="non-terminal residue" evidence="10">
    <location>
        <position position="1"/>
    </location>
</feature>
<evidence type="ECO:0000313" key="11">
    <source>
        <dbReference type="Proteomes" id="UP001634007"/>
    </source>
</evidence>
<gene>
    <name evidence="10" type="ORF">ACJRO7_034022</name>
</gene>
<comment type="caution">
    <text evidence="10">The sequence shown here is derived from an EMBL/GenBank/DDBJ whole genome shotgun (WGS) entry which is preliminary data.</text>
</comment>
<dbReference type="EMBL" id="JBJKBG010000009">
    <property type="protein sequence ID" value="KAL3721614.1"/>
    <property type="molecule type" value="Genomic_DNA"/>
</dbReference>
<protein>
    <recommendedName>
        <fullName evidence="12">Cytochrome P450</fullName>
    </recommendedName>
</protein>
<dbReference type="AlphaFoldDB" id="A0ABD3J5D3"/>
<evidence type="ECO:0000256" key="3">
    <source>
        <dbReference type="ARBA" id="ARBA00010617"/>
    </source>
</evidence>
<evidence type="ECO:0000256" key="9">
    <source>
        <dbReference type="ARBA" id="ARBA00023136"/>
    </source>
</evidence>
<reference evidence="10 11" key="1">
    <citation type="submission" date="2024-11" db="EMBL/GenBank/DDBJ databases">
        <title>Chromosome-level genome assembly of Eucalyptus globulus Labill. provides insights into its genome evolution.</title>
        <authorList>
            <person name="Li X."/>
        </authorList>
    </citation>
    <scope>NUCLEOTIDE SEQUENCE [LARGE SCALE GENOMIC DNA]</scope>
    <source>
        <strain evidence="10">CL2024</strain>
        <tissue evidence="10">Fresh tender leaves</tissue>
    </source>
</reference>
<evidence type="ECO:0000256" key="8">
    <source>
        <dbReference type="ARBA" id="ARBA00023033"/>
    </source>
</evidence>
<evidence type="ECO:0000256" key="2">
    <source>
        <dbReference type="ARBA" id="ARBA00004370"/>
    </source>
</evidence>
<keyword evidence="5" id="KW-0479">Metal-binding</keyword>
<dbReference type="GO" id="GO:0004497">
    <property type="term" value="F:monooxygenase activity"/>
    <property type="evidence" value="ECO:0007669"/>
    <property type="project" value="UniProtKB-KW"/>
</dbReference>
<comment type="cofactor">
    <cofactor evidence="1">
        <name>heme</name>
        <dbReference type="ChEBI" id="CHEBI:30413"/>
    </cofactor>
</comment>
<keyword evidence="4" id="KW-0349">Heme</keyword>
<dbReference type="GO" id="GO:0016020">
    <property type="term" value="C:membrane"/>
    <property type="evidence" value="ECO:0007669"/>
    <property type="project" value="UniProtKB-SubCell"/>
</dbReference>
<keyword evidence="8" id="KW-0503">Monooxygenase</keyword>
<keyword evidence="11" id="KW-1185">Reference proteome</keyword>
<evidence type="ECO:0000256" key="7">
    <source>
        <dbReference type="ARBA" id="ARBA00023004"/>
    </source>
</evidence>
<accession>A0ABD3J5D3</accession>